<evidence type="ECO:0000259" key="2">
    <source>
        <dbReference type="PROSITE" id="PS50035"/>
    </source>
</evidence>
<keyword evidence="4" id="KW-1185">Reference proteome</keyword>
<dbReference type="OrthoDB" id="2958217at2759"/>
<feature type="domain" description="PLD phosphodiesterase" evidence="2">
    <location>
        <begin position="176"/>
        <end position="203"/>
    </location>
</feature>
<dbReference type="PANTHER" id="PTHR21248:SF11">
    <property type="entry name" value="PLD PHOSPHODIESTERASE DOMAIN-CONTAINING PROTEIN"/>
    <property type="match status" value="1"/>
</dbReference>
<dbReference type="SUPFAM" id="SSF56024">
    <property type="entry name" value="Phospholipase D/nuclease"/>
    <property type="match status" value="2"/>
</dbReference>
<accession>A0A507B865</accession>
<dbReference type="SMART" id="SM00155">
    <property type="entry name" value="PLDc"/>
    <property type="match status" value="2"/>
</dbReference>
<sequence>MTPSPPSPDTFVRDVTDRLRADGWRGSRATQELPHYDYDDEGELESLACHSTVRGFHLGTGASIYTRKILPAILSARHEVILVTCFWAQSDTLAALRDTLLQLAARRRRSTTDLPRLRIRVCFSSRSFFQRLFHTWSPDGYVYPPESWPATLGLPAHDVLQAAGIDLTVKSLFFFPVSVMHPKFVIVDRQRAFVPSCNVSWEPWLEGCIELSGANAITGLLEFYSRTWDRTADPTQGSAGTLPGDAGADSVSKNSDTDDDDEGGNQGELPDESTDESTVRAIESTVDTSILLQKAGVTTMIIPSSHHQNPQFHPFPWQSHPIPPPTPLNIASLELFSSARHSIYVQTPNLTSEAVVASLLRALQRRVSVTVVTGRSMMWLEQLVTAGTTTPRCVGGFVRRYMALPGAARAVEGESDAGCGRLAIYYYRPLLAAAKSRRASSDVEQGRRAEEPVQSHLKLTVVDDEFALLGSGNMDRASWFTSQELGILLHDAAVARPIKQAVDRVLEGRLDVVFDSLHS</sequence>
<dbReference type="PROSITE" id="PS50035">
    <property type="entry name" value="PLD"/>
    <property type="match status" value="2"/>
</dbReference>
<dbReference type="AlphaFoldDB" id="A0A507B865"/>
<dbReference type="GO" id="GO:0030572">
    <property type="term" value="F:phosphatidyltransferase activity"/>
    <property type="evidence" value="ECO:0007669"/>
    <property type="project" value="UniProtKB-ARBA"/>
</dbReference>
<feature type="region of interest" description="Disordered" evidence="1">
    <location>
        <begin position="232"/>
        <end position="280"/>
    </location>
</feature>
<comment type="caution">
    <text evidence="3">The sequence shown here is derived from an EMBL/GenBank/DDBJ whole genome shotgun (WGS) entry which is preliminary data.</text>
</comment>
<feature type="compositionally biased region" description="Acidic residues" evidence="1">
    <location>
        <begin position="257"/>
        <end position="275"/>
    </location>
</feature>
<reference evidence="3 4" key="1">
    <citation type="submission" date="2019-06" db="EMBL/GenBank/DDBJ databases">
        <title>Draft genome sequence of the filamentous fungus Phialemoniopsis curvata isolated from diesel fuel.</title>
        <authorList>
            <person name="Varaljay V.A."/>
            <person name="Lyon W.J."/>
            <person name="Crouch A.L."/>
            <person name="Drake C.E."/>
            <person name="Hollomon J.M."/>
            <person name="Nadeau L.J."/>
            <person name="Nunn H.S."/>
            <person name="Stevenson B.S."/>
            <person name="Bojanowski C.L."/>
            <person name="Crookes-Goodson W.J."/>
        </authorList>
    </citation>
    <scope>NUCLEOTIDE SEQUENCE [LARGE SCALE GENOMIC DNA]</scope>
    <source>
        <strain evidence="3 4">D216</strain>
    </source>
</reference>
<dbReference type="GeneID" id="41974157"/>
<dbReference type="CDD" id="cd00138">
    <property type="entry name" value="PLDc_SF"/>
    <property type="match status" value="1"/>
</dbReference>
<dbReference type="PANTHER" id="PTHR21248">
    <property type="entry name" value="CARDIOLIPIN SYNTHASE"/>
    <property type="match status" value="1"/>
</dbReference>
<dbReference type="EMBL" id="SKBQ01000039">
    <property type="protein sequence ID" value="TPX12830.1"/>
    <property type="molecule type" value="Genomic_DNA"/>
</dbReference>
<dbReference type="Proteomes" id="UP000319257">
    <property type="component" value="Unassembled WGS sequence"/>
</dbReference>
<dbReference type="InterPro" id="IPR001736">
    <property type="entry name" value="PLipase_D/transphosphatidylase"/>
</dbReference>
<dbReference type="InterPro" id="IPR025202">
    <property type="entry name" value="PLD-like_dom"/>
</dbReference>
<gene>
    <name evidence="3" type="ORF">E0L32_006710</name>
</gene>
<proteinExistence type="predicted"/>
<dbReference type="STRING" id="1093900.A0A507B865"/>
<organism evidence="3 4">
    <name type="scientific">Thyridium curvatum</name>
    <dbReference type="NCBI Taxonomy" id="1093900"/>
    <lineage>
        <taxon>Eukaryota</taxon>
        <taxon>Fungi</taxon>
        <taxon>Dikarya</taxon>
        <taxon>Ascomycota</taxon>
        <taxon>Pezizomycotina</taxon>
        <taxon>Sordariomycetes</taxon>
        <taxon>Sordariomycetidae</taxon>
        <taxon>Thyridiales</taxon>
        <taxon>Thyridiaceae</taxon>
        <taxon>Thyridium</taxon>
    </lineage>
</organism>
<dbReference type="InParanoid" id="A0A507B865"/>
<evidence type="ECO:0000256" key="1">
    <source>
        <dbReference type="SAM" id="MobiDB-lite"/>
    </source>
</evidence>
<dbReference type="Pfam" id="PF13091">
    <property type="entry name" value="PLDc_2"/>
    <property type="match status" value="1"/>
</dbReference>
<protein>
    <recommendedName>
        <fullName evidence="2">PLD phosphodiesterase domain-containing protein</fullName>
    </recommendedName>
</protein>
<dbReference type="Gene3D" id="3.30.870.10">
    <property type="entry name" value="Endonuclease Chain A"/>
    <property type="match status" value="2"/>
</dbReference>
<dbReference type="GO" id="GO:0032049">
    <property type="term" value="P:cardiolipin biosynthetic process"/>
    <property type="evidence" value="ECO:0007669"/>
    <property type="project" value="UniProtKB-ARBA"/>
</dbReference>
<name>A0A507B865_9PEZI</name>
<evidence type="ECO:0000313" key="4">
    <source>
        <dbReference type="Proteomes" id="UP000319257"/>
    </source>
</evidence>
<evidence type="ECO:0000313" key="3">
    <source>
        <dbReference type="EMBL" id="TPX12830.1"/>
    </source>
</evidence>
<dbReference type="RefSeq" id="XP_030994541.1">
    <property type="nucleotide sequence ID" value="XM_031141373.1"/>
</dbReference>
<feature type="domain" description="PLD phosphodiesterase" evidence="2">
    <location>
        <begin position="456"/>
        <end position="478"/>
    </location>
</feature>